<dbReference type="AlphaFoldDB" id="A0A5J6L7Z1"/>
<keyword evidence="1" id="KW-0378">Hydrolase</keyword>
<dbReference type="Proteomes" id="UP000325516">
    <property type="component" value="Chromosome"/>
</dbReference>
<dbReference type="InterPro" id="IPR036412">
    <property type="entry name" value="HAD-like_sf"/>
</dbReference>
<dbReference type="EMBL" id="CP044232">
    <property type="protein sequence ID" value="QEW04526.1"/>
    <property type="molecule type" value="Genomic_DNA"/>
</dbReference>
<accession>A0A5J6L7Z1</accession>
<dbReference type="Pfam" id="PF00702">
    <property type="entry name" value="Hydrolase"/>
    <property type="match status" value="1"/>
</dbReference>
<dbReference type="GO" id="GO:0016787">
    <property type="term" value="F:hydrolase activity"/>
    <property type="evidence" value="ECO:0007669"/>
    <property type="project" value="UniProtKB-KW"/>
</dbReference>
<dbReference type="InterPro" id="IPR023214">
    <property type="entry name" value="HAD_sf"/>
</dbReference>
<name>A0A5J6L7Z1_9MICO</name>
<keyword evidence="2" id="KW-1185">Reference proteome</keyword>
<dbReference type="InterPro" id="IPR006439">
    <property type="entry name" value="HAD-SF_hydro_IA"/>
</dbReference>
<sequence>MPALIFDCDGVLADTEMHGHLPAFNQTFREFGVPIEWSTDVYGEKVRIGGGKERMRSEFTPELAARWAEFPADAAAQDELIAAMHRRKTDLYTALIAEGRIDPRPGVERLAREAHEQGWALAVASTSAEPSVRAVLTRAVGEDLAAEFRVFAGDVVPRKKPAPDIYLHALAELGIGASDAVVIEDSSIGLRAAVGAGIATIVTKSAYTGGEDFEGASLVLEDLATTTLTDIEHVRALGIAHTTEES</sequence>
<dbReference type="InterPro" id="IPR023198">
    <property type="entry name" value="PGP-like_dom2"/>
</dbReference>
<dbReference type="PANTHER" id="PTHR42896:SF2">
    <property type="entry name" value="CBBY-LIKE PROTEIN"/>
    <property type="match status" value="1"/>
</dbReference>
<dbReference type="KEGG" id="mlz:F6J85_16530"/>
<dbReference type="NCBIfam" id="TIGR01509">
    <property type="entry name" value="HAD-SF-IA-v3"/>
    <property type="match status" value="1"/>
</dbReference>
<protein>
    <submittedName>
        <fullName evidence="1">HAD-IA family hydrolase</fullName>
    </submittedName>
</protein>
<organism evidence="1 2">
    <name type="scientific">Microbacterium lushaniae</name>
    <dbReference type="NCBI Taxonomy" id="2614639"/>
    <lineage>
        <taxon>Bacteria</taxon>
        <taxon>Bacillati</taxon>
        <taxon>Actinomycetota</taxon>
        <taxon>Actinomycetes</taxon>
        <taxon>Micrococcales</taxon>
        <taxon>Microbacteriaceae</taxon>
        <taxon>Microbacterium</taxon>
    </lineage>
</organism>
<dbReference type="RefSeq" id="WP_150926730.1">
    <property type="nucleotide sequence ID" value="NZ_CP044232.1"/>
</dbReference>
<dbReference type="SFLD" id="SFLDG01129">
    <property type="entry name" value="C1.5:_HAD__Beta-PGM__Phosphata"/>
    <property type="match status" value="1"/>
</dbReference>
<dbReference type="Gene3D" id="3.40.50.1000">
    <property type="entry name" value="HAD superfamily/HAD-like"/>
    <property type="match status" value="1"/>
</dbReference>
<dbReference type="PANTHER" id="PTHR42896">
    <property type="entry name" value="XYLULOSE-1,5-BISPHOSPHATE (XUBP) PHOSPHATASE"/>
    <property type="match status" value="1"/>
</dbReference>
<dbReference type="Gene3D" id="1.10.150.240">
    <property type="entry name" value="Putative phosphatase, domain 2"/>
    <property type="match status" value="1"/>
</dbReference>
<reference evidence="2" key="1">
    <citation type="submission" date="2019-09" db="EMBL/GenBank/DDBJ databases">
        <title>Mumia zhuanghuii sp. nov. isolated from the intestinal contents of plateau pika (Ochotona curzoniae) in the Qinghai-Tibet plateau of China.</title>
        <authorList>
            <person name="Tian Z."/>
        </authorList>
    </citation>
    <scope>NUCLEOTIDE SEQUENCE [LARGE SCALE GENOMIC DNA]</scope>
    <source>
        <strain evidence="2">L-031</strain>
    </source>
</reference>
<dbReference type="SFLD" id="SFLDS00003">
    <property type="entry name" value="Haloacid_Dehalogenase"/>
    <property type="match status" value="1"/>
</dbReference>
<gene>
    <name evidence="1" type="ORF">F6J85_16530</name>
</gene>
<proteinExistence type="predicted"/>
<evidence type="ECO:0000313" key="1">
    <source>
        <dbReference type="EMBL" id="QEW04526.1"/>
    </source>
</evidence>
<dbReference type="InterPro" id="IPR044999">
    <property type="entry name" value="CbbY-like"/>
</dbReference>
<dbReference type="SUPFAM" id="SSF56784">
    <property type="entry name" value="HAD-like"/>
    <property type="match status" value="1"/>
</dbReference>
<evidence type="ECO:0000313" key="2">
    <source>
        <dbReference type="Proteomes" id="UP000325516"/>
    </source>
</evidence>